<feature type="compositionally biased region" description="Polar residues" evidence="1">
    <location>
        <begin position="28"/>
        <end position="39"/>
    </location>
</feature>
<name>A0A8J8T081_HALGN</name>
<evidence type="ECO:0000256" key="1">
    <source>
        <dbReference type="SAM" id="MobiDB-lite"/>
    </source>
</evidence>
<organism evidence="2 3">
    <name type="scientific">Halteria grandinella</name>
    <dbReference type="NCBI Taxonomy" id="5974"/>
    <lineage>
        <taxon>Eukaryota</taxon>
        <taxon>Sar</taxon>
        <taxon>Alveolata</taxon>
        <taxon>Ciliophora</taxon>
        <taxon>Intramacronucleata</taxon>
        <taxon>Spirotrichea</taxon>
        <taxon>Stichotrichia</taxon>
        <taxon>Sporadotrichida</taxon>
        <taxon>Halteriidae</taxon>
        <taxon>Halteria</taxon>
    </lineage>
</organism>
<feature type="region of interest" description="Disordered" evidence="1">
    <location>
        <begin position="198"/>
        <end position="255"/>
    </location>
</feature>
<feature type="region of interest" description="Disordered" evidence="1">
    <location>
        <begin position="1"/>
        <end position="45"/>
    </location>
</feature>
<dbReference type="AlphaFoldDB" id="A0A8J8T081"/>
<keyword evidence="3" id="KW-1185">Reference proteome</keyword>
<gene>
    <name evidence="2" type="ORF">FGO68_gene8734</name>
</gene>
<dbReference type="EMBL" id="RRYP01012982">
    <property type="protein sequence ID" value="TNV76773.1"/>
    <property type="molecule type" value="Genomic_DNA"/>
</dbReference>
<evidence type="ECO:0000313" key="3">
    <source>
        <dbReference type="Proteomes" id="UP000785679"/>
    </source>
</evidence>
<feature type="region of interest" description="Disordered" evidence="1">
    <location>
        <begin position="144"/>
        <end position="163"/>
    </location>
</feature>
<sequence>MESSSLQHCLKHSSSHSVDDRQKPDIFTTCSDSNTSNLPQAPLSPLGDYEHLPSLTDIELDELPVQVPNPLPDDQEHAAAHIPQAAGLALPDPTTSSHNSQALKCLFKYVSFSFPGSIHTSQTLPQNFSGSNLAIQVESQGESSSISCIPSRSSSQDQSDQGELETAALLNHFAQDEESIAKDSSAEKSEEAAVPVGAIQQPPGDDSASAQVPGLNGEQKSSKLLQLSPASGSDEEEKAAPAKNETIIESDDDQGDEEVQSFILKFNMLTKKKQQLVRLSQAHLKMR</sequence>
<feature type="compositionally biased region" description="Polar residues" evidence="1">
    <location>
        <begin position="218"/>
        <end position="231"/>
    </location>
</feature>
<dbReference type="Proteomes" id="UP000785679">
    <property type="component" value="Unassembled WGS sequence"/>
</dbReference>
<reference evidence="2" key="1">
    <citation type="submission" date="2019-06" db="EMBL/GenBank/DDBJ databases">
        <authorList>
            <person name="Zheng W."/>
        </authorList>
    </citation>
    <scope>NUCLEOTIDE SEQUENCE</scope>
    <source>
        <strain evidence="2">QDHG01</strain>
    </source>
</reference>
<protein>
    <submittedName>
        <fullName evidence="2">Uncharacterized protein</fullName>
    </submittedName>
</protein>
<feature type="compositionally biased region" description="Low complexity" evidence="1">
    <location>
        <begin position="144"/>
        <end position="161"/>
    </location>
</feature>
<evidence type="ECO:0000313" key="2">
    <source>
        <dbReference type="EMBL" id="TNV76773.1"/>
    </source>
</evidence>
<comment type="caution">
    <text evidence="2">The sequence shown here is derived from an EMBL/GenBank/DDBJ whole genome shotgun (WGS) entry which is preliminary data.</text>
</comment>
<accession>A0A8J8T081</accession>
<proteinExistence type="predicted"/>